<feature type="compositionally biased region" description="Basic and acidic residues" evidence="3">
    <location>
        <begin position="378"/>
        <end position="389"/>
    </location>
</feature>
<dbReference type="AlphaFoldDB" id="Q2KXH5"/>
<evidence type="ECO:0000256" key="4">
    <source>
        <dbReference type="SAM" id="SignalP"/>
    </source>
</evidence>
<name>Q2KXH5_BORA1</name>
<organism evidence="6 7">
    <name type="scientific">Bordetella avium (strain 197N)</name>
    <dbReference type="NCBI Taxonomy" id="360910"/>
    <lineage>
        <taxon>Bacteria</taxon>
        <taxon>Pseudomonadati</taxon>
        <taxon>Pseudomonadota</taxon>
        <taxon>Betaproteobacteria</taxon>
        <taxon>Burkholderiales</taxon>
        <taxon>Alcaligenaceae</taxon>
        <taxon>Bordetella</taxon>
    </lineage>
</organism>
<dbReference type="InterPro" id="IPR028082">
    <property type="entry name" value="Peripla_BP_I"/>
</dbReference>
<comment type="similarity">
    <text evidence="1">Belongs to the leucine-binding protein family.</text>
</comment>
<evidence type="ECO:0000256" key="1">
    <source>
        <dbReference type="ARBA" id="ARBA00010062"/>
    </source>
</evidence>
<dbReference type="Gene3D" id="3.40.50.2300">
    <property type="match status" value="2"/>
</dbReference>
<keyword evidence="2 4" id="KW-0732">Signal</keyword>
<dbReference type="PANTHER" id="PTHR30483:SF37">
    <property type="entry name" value="ABC TRANSPORTER SUBSTRATE-BINDING PROTEIN"/>
    <property type="match status" value="1"/>
</dbReference>
<dbReference type="InterPro" id="IPR051010">
    <property type="entry name" value="BCAA_transport"/>
</dbReference>
<dbReference type="Pfam" id="PF13458">
    <property type="entry name" value="Peripla_BP_6"/>
    <property type="match status" value="1"/>
</dbReference>
<sequence length="431" mass="45657">MQATTLWAAPVFSAPALMRLLLLLCLLLSTLARADNAAPILVGELPDDGPDAGFQAGWRLALDDINRAGGVMGRPLTVKPLDPNSGPGDAVALFDGAGSAQALAHARQAAAWRLPYLAAAASSDRLVWQEGNPYTFRLPPSTRMRVAALAPRALGLRQKRWAIVYPTTLPGEEAAATFGAMMTAFQSKTEVVSRLPVKPSGINPQLMQTLAESRPQALMVALRGQDLAQFLHLLAKAPLPAVVILHGEDLPADSPPGWISATYSHRLPESQAAFSAAYQAAQGQTPTKRALQGYIALHSLAEALRAAQSTDAEKLIEALEGLKLDTPAGPIQYRKIDHQATLGLHLAVTGDNGEPEQLQFIDGVRLQLPDTLARRMREPARPPVEEHTAAGHAPPVAPKTVSDLTGAAADQARFGVSPSMTGGAALPIWPD</sequence>
<evidence type="ECO:0000256" key="2">
    <source>
        <dbReference type="ARBA" id="ARBA00022729"/>
    </source>
</evidence>
<dbReference type="eggNOG" id="COG0683">
    <property type="taxonomic scope" value="Bacteria"/>
</dbReference>
<dbReference type="PANTHER" id="PTHR30483">
    <property type="entry name" value="LEUCINE-SPECIFIC-BINDING PROTEIN"/>
    <property type="match status" value="1"/>
</dbReference>
<feature type="region of interest" description="Disordered" evidence="3">
    <location>
        <begin position="378"/>
        <end position="401"/>
    </location>
</feature>
<dbReference type="SUPFAM" id="SSF53822">
    <property type="entry name" value="Periplasmic binding protein-like I"/>
    <property type="match status" value="1"/>
</dbReference>
<feature type="signal peptide" evidence="4">
    <location>
        <begin position="1"/>
        <end position="34"/>
    </location>
</feature>
<evidence type="ECO:0000256" key="3">
    <source>
        <dbReference type="SAM" id="MobiDB-lite"/>
    </source>
</evidence>
<proteinExistence type="inferred from homology"/>
<protein>
    <submittedName>
        <fullName evidence="6">Exported protein</fullName>
    </submittedName>
</protein>
<dbReference type="InterPro" id="IPR028081">
    <property type="entry name" value="Leu-bd"/>
</dbReference>
<gene>
    <name evidence="6" type="ordered locus">BAV2487</name>
</gene>
<dbReference type="STRING" id="360910.BAV2487"/>
<feature type="domain" description="Leucine-binding protein" evidence="5">
    <location>
        <begin position="53"/>
        <end position="347"/>
    </location>
</feature>
<dbReference type="EMBL" id="AM167904">
    <property type="protein sequence ID" value="CAJ50097.1"/>
    <property type="molecule type" value="Genomic_DNA"/>
</dbReference>
<evidence type="ECO:0000313" key="6">
    <source>
        <dbReference type="EMBL" id="CAJ50097.1"/>
    </source>
</evidence>
<reference evidence="6 7" key="1">
    <citation type="journal article" date="2006" name="J. Bacteriol.">
        <title>Comparison of the genome sequence of the poultry pathogen Bordetella avium with those of B. bronchiseptica, B. pertussis, and B. parapertussis reveals extensive diversity in surface structures associated with host interaction.</title>
        <authorList>
            <person name="Sebaihia M."/>
            <person name="Preston A."/>
            <person name="Maskell D.J."/>
            <person name="Kuzmiak H."/>
            <person name="Connell T.D."/>
            <person name="King N.D."/>
            <person name="Orndorff P.E."/>
            <person name="Miyamoto D.M."/>
            <person name="Thomson N.R."/>
            <person name="Harris D."/>
            <person name="Goble A."/>
            <person name="Lord A."/>
            <person name="Murphy L."/>
            <person name="Quail M.A."/>
            <person name="Rutter S."/>
            <person name="Squares R."/>
            <person name="Squares S."/>
            <person name="Woodward J."/>
            <person name="Parkhill J."/>
            <person name="Temple L.M."/>
        </authorList>
    </citation>
    <scope>NUCLEOTIDE SEQUENCE [LARGE SCALE GENOMIC DNA]</scope>
    <source>
        <strain evidence="6 7">197N</strain>
    </source>
</reference>
<evidence type="ECO:0000259" key="5">
    <source>
        <dbReference type="Pfam" id="PF13458"/>
    </source>
</evidence>
<dbReference type="KEGG" id="bav:BAV2487"/>
<keyword evidence="7" id="KW-1185">Reference proteome</keyword>
<dbReference type="Proteomes" id="UP000001977">
    <property type="component" value="Chromosome"/>
</dbReference>
<evidence type="ECO:0000313" key="7">
    <source>
        <dbReference type="Proteomes" id="UP000001977"/>
    </source>
</evidence>
<feature type="chain" id="PRO_5004211959" evidence="4">
    <location>
        <begin position="35"/>
        <end position="431"/>
    </location>
</feature>
<accession>Q2KXH5</accession>
<dbReference type="HOGENOM" id="CLU_027128_1_4_4"/>